<keyword evidence="2" id="KW-0732">Signal</keyword>
<feature type="domain" description="Alpha-N-acetylglucosaminidase N-terminal" evidence="4">
    <location>
        <begin position="41"/>
        <end position="123"/>
    </location>
</feature>
<organism evidence="6 7">
    <name type="scientific">Exocentrus adspersus</name>
    <dbReference type="NCBI Taxonomy" id="1586481"/>
    <lineage>
        <taxon>Eukaryota</taxon>
        <taxon>Metazoa</taxon>
        <taxon>Ecdysozoa</taxon>
        <taxon>Arthropoda</taxon>
        <taxon>Hexapoda</taxon>
        <taxon>Insecta</taxon>
        <taxon>Pterygota</taxon>
        <taxon>Neoptera</taxon>
        <taxon>Endopterygota</taxon>
        <taxon>Coleoptera</taxon>
        <taxon>Polyphaga</taxon>
        <taxon>Cucujiformia</taxon>
        <taxon>Chrysomeloidea</taxon>
        <taxon>Cerambycidae</taxon>
        <taxon>Lamiinae</taxon>
        <taxon>Acanthocinini</taxon>
        <taxon>Exocentrus</taxon>
    </lineage>
</organism>
<dbReference type="Gene3D" id="3.20.20.80">
    <property type="entry name" value="Glycosidases"/>
    <property type="match status" value="1"/>
</dbReference>
<dbReference type="Gene3D" id="1.20.120.670">
    <property type="entry name" value="N-acetyl-b-d-glucoasminidase"/>
    <property type="match status" value="1"/>
</dbReference>
<dbReference type="InterPro" id="IPR024240">
    <property type="entry name" value="NAGLU_N"/>
</dbReference>
<keyword evidence="1" id="KW-0378">Hydrolase</keyword>
<accession>A0AAV8VYJ9</accession>
<dbReference type="Pfam" id="PF12971">
    <property type="entry name" value="NAGLU_N"/>
    <property type="match status" value="1"/>
</dbReference>
<feature type="chain" id="PRO_5043541220" description="Alpha-N-acetylglucosaminidase" evidence="2">
    <location>
        <begin position="21"/>
        <end position="775"/>
    </location>
</feature>
<keyword evidence="7" id="KW-1185">Reference proteome</keyword>
<dbReference type="AlphaFoldDB" id="A0AAV8VYJ9"/>
<dbReference type="InterPro" id="IPR029018">
    <property type="entry name" value="Hex-like_dom2"/>
</dbReference>
<sequence length="775" mass="90168">MNPTVRDFLLFTILVVCSKCDNFENELGHITPQADAQTQQQAVLDLINRTIPLRSAEFSVEIQSNLTRQGKDTFAIKEQSGIVHITASSGVAAATGFQYYLKYYCNAHISWEASQLNLPDVLPHVDVEITFNDRFRYYQNVCTASYSFVWWDWNQWEKHIDWMALNSFNLVLAFNGQEAIWEKVYKKLNLTEDDINEHFTGPAFLSWLRMGNIRGWGGPLSKAWHDRSIYLQKRILQRMRSLGIITVLPAFAGHLPRAFKRIYPSVNMTKMARWNDFNDTYCCPYFLDPTEDLFQVIGKMFLDEQTAEFGTDHVYNCDSFNEVDPSTGDLTYLSNVGKSIYSAMTATDPDAIWLMQGWLFYYSDFWTTTERVKSFITSIPLGKMIILDLQSEEFPQYDRLEQYFGQPYIWCMLHDFGGTLGMFGSANKVNENVIKARQEADSTMIGTGLSPEGINQNYVIYDFMTESAWRNEPANLTEWFASYTIRRYGRSDDYIIKAWQILKDSVYNFNGIEKIRGRYAITNTPSLKQNTWTWYEYSDLFDAWDLFIEAADNLGSNPAFLHDLVDITRQVLQVNGDIYYNKLITSFKTKNKDEFQDVATIFMNIFTDLELILSTNKDFLLGPWIESAKACGNDTEEKELYEYNARNQITLWGPLGEIINYANKQWSGVVSHYFQPRWQIFIQNMNSSLETDTKFNESSVRRQMFTEVEEPFTFDKSTFPTEPTGNTVELAKEIHSRWHLSKSSRRSERASGEYVEDVYYFKHYFKENPSIILLN</sequence>
<name>A0AAV8VYJ9_9CUCU</name>
<dbReference type="EMBL" id="JANEYG010000018">
    <property type="protein sequence ID" value="KAJ8919374.1"/>
    <property type="molecule type" value="Genomic_DNA"/>
</dbReference>
<dbReference type="InterPro" id="IPR007781">
    <property type="entry name" value="NAGLU"/>
</dbReference>
<evidence type="ECO:0008006" key="8">
    <source>
        <dbReference type="Google" id="ProtNLM"/>
    </source>
</evidence>
<dbReference type="Gene3D" id="3.30.379.10">
    <property type="entry name" value="Chitobiase/beta-hexosaminidase domain 2-like"/>
    <property type="match status" value="1"/>
</dbReference>
<reference evidence="6 7" key="1">
    <citation type="journal article" date="2023" name="Insect Mol. Biol.">
        <title>Genome sequencing provides insights into the evolution of gene families encoding plant cell wall-degrading enzymes in longhorned beetles.</title>
        <authorList>
            <person name="Shin N.R."/>
            <person name="Okamura Y."/>
            <person name="Kirsch R."/>
            <person name="Pauchet Y."/>
        </authorList>
    </citation>
    <scope>NUCLEOTIDE SEQUENCE [LARGE SCALE GENOMIC DNA]</scope>
    <source>
        <strain evidence="6">EAD_L_NR</strain>
    </source>
</reference>
<dbReference type="PANTHER" id="PTHR12872">
    <property type="entry name" value="ALPHA-N-ACETYLGLUCOSAMINIDASE"/>
    <property type="match status" value="1"/>
</dbReference>
<dbReference type="Proteomes" id="UP001159042">
    <property type="component" value="Unassembled WGS sequence"/>
</dbReference>
<feature type="domain" description="Alpha-N-acetylglucosaminidase C-terminal" evidence="5">
    <location>
        <begin position="479"/>
        <end position="736"/>
    </location>
</feature>
<evidence type="ECO:0000256" key="1">
    <source>
        <dbReference type="ARBA" id="ARBA00022801"/>
    </source>
</evidence>
<evidence type="ECO:0000313" key="6">
    <source>
        <dbReference type="EMBL" id="KAJ8919374.1"/>
    </source>
</evidence>
<evidence type="ECO:0000259" key="4">
    <source>
        <dbReference type="Pfam" id="PF12971"/>
    </source>
</evidence>
<protein>
    <recommendedName>
        <fullName evidence="8">Alpha-N-acetylglucosaminidase</fullName>
    </recommendedName>
</protein>
<evidence type="ECO:0000256" key="2">
    <source>
        <dbReference type="SAM" id="SignalP"/>
    </source>
</evidence>
<proteinExistence type="predicted"/>
<feature type="domain" description="Alpha-N-acetylglucosaminidase tim-barrel" evidence="3">
    <location>
        <begin position="136"/>
        <end position="470"/>
    </location>
</feature>
<dbReference type="InterPro" id="IPR024732">
    <property type="entry name" value="NAGLU_C"/>
</dbReference>
<evidence type="ECO:0000259" key="5">
    <source>
        <dbReference type="Pfam" id="PF12972"/>
    </source>
</evidence>
<dbReference type="PANTHER" id="PTHR12872:SF1">
    <property type="entry name" value="ALPHA-N-ACETYLGLUCOSAMINIDASE"/>
    <property type="match status" value="1"/>
</dbReference>
<evidence type="ECO:0000259" key="3">
    <source>
        <dbReference type="Pfam" id="PF05089"/>
    </source>
</evidence>
<evidence type="ECO:0000313" key="7">
    <source>
        <dbReference type="Proteomes" id="UP001159042"/>
    </source>
</evidence>
<feature type="signal peptide" evidence="2">
    <location>
        <begin position="1"/>
        <end position="20"/>
    </location>
</feature>
<dbReference type="InterPro" id="IPR024733">
    <property type="entry name" value="NAGLU_tim-barrel"/>
</dbReference>
<dbReference type="Pfam" id="PF05089">
    <property type="entry name" value="NAGLU"/>
    <property type="match status" value="1"/>
</dbReference>
<dbReference type="Pfam" id="PF12972">
    <property type="entry name" value="NAGLU_C"/>
    <property type="match status" value="1"/>
</dbReference>
<comment type="caution">
    <text evidence="6">The sequence shown here is derived from an EMBL/GenBank/DDBJ whole genome shotgun (WGS) entry which is preliminary data.</text>
</comment>
<gene>
    <name evidence="6" type="ORF">NQ315_016467</name>
</gene>
<dbReference type="GO" id="GO:0016787">
    <property type="term" value="F:hydrolase activity"/>
    <property type="evidence" value="ECO:0007669"/>
    <property type="project" value="UniProtKB-KW"/>
</dbReference>